<evidence type="ECO:0000256" key="2">
    <source>
        <dbReference type="SAM" id="Phobius"/>
    </source>
</evidence>
<keyword evidence="2" id="KW-0472">Membrane</keyword>
<protein>
    <submittedName>
        <fullName evidence="3">Uncharacterized protein</fullName>
    </submittedName>
</protein>
<proteinExistence type="predicted"/>
<dbReference type="AlphaFoldDB" id="A0A078KMS6"/>
<dbReference type="PATRIC" id="fig|29343.3.peg.2081"/>
<evidence type="ECO:0000313" key="4">
    <source>
        <dbReference type="Proteomes" id="UP000032431"/>
    </source>
</evidence>
<keyword evidence="4" id="KW-1185">Reference proteome</keyword>
<keyword evidence="2" id="KW-0812">Transmembrane</keyword>
<reference evidence="4" key="1">
    <citation type="submission" date="2014-07" db="EMBL/GenBank/DDBJ databases">
        <authorList>
            <person name="Wibberg D."/>
        </authorList>
    </citation>
    <scope>NUCLEOTIDE SEQUENCE [LARGE SCALE GENOMIC DNA]</scope>
    <source>
        <strain evidence="4">DG5</strain>
    </source>
</reference>
<feature type="transmembrane region" description="Helical" evidence="2">
    <location>
        <begin position="28"/>
        <end position="46"/>
    </location>
</feature>
<keyword evidence="2" id="KW-1133">Transmembrane helix</keyword>
<dbReference type="KEGG" id="ccel:CCDG5_1979"/>
<organism evidence="3 4">
    <name type="scientific">[Clostridium] cellulosi</name>
    <dbReference type="NCBI Taxonomy" id="29343"/>
    <lineage>
        <taxon>Bacteria</taxon>
        <taxon>Bacillati</taxon>
        <taxon>Bacillota</taxon>
        <taxon>Clostridia</taxon>
        <taxon>Eubacteriales</taxon>
        <taxon>Oscillospiraceae</taxon>
        <taxon>Oscillospiraceae incertae sedis</taxon>
    </lineage>
</organism>
<sequence length="115" mass="13012">MKPSAFGFARCINNDENVLGVEDMDIDLIITAAAAICGIIFGWIGCRRGIKKDYESEGALKSNTEYIKRRIDDVLLEQKDTNRIINNLTERVTRVEESSKQAHKRLDGIEQRLAN</sequence>
<name>A0A078KMS6_9FIRM</name>
<gene>
    <name evidence="3" type="ORF">CCDG5_1979</name>
</gene>
<evidence type="ECO:0000313" key="3">
    <source>
        <dbReference type="EMBL" id="CDZ25071.1"/>
    </source>
</evidence>
<dbReference type="EMBL" id="LM995447">
    <property type="protein sequence ID" value="CDZ25071.1"/>
    <property type="molecule type" value="Genomic_DNA"/>
</dbReference>
<dbReference type="HOGENOM" id="CLU_169506_0_0_9"/>
<evidence type="ECO:0000256" key="1">
    <source>
        <dbReference type="SAM" id="MobiDB-lite"/>
    </source>
</evidence>
<dbReference type="Proteomes" id="UP000032431">
    <property type="component" value="Chromosome I"/>
</dbReference>
<feature type="region of interest" description="Disordered" evidence="1">
    <location>
        <begin position="96"/>
        <end position="115"/>
    </location>
</feature>
<dbReference type="STRING" id="29343.CCDG5_1979"/>
<accession>A0A078KMS6</accession>